<dbReference type="Pfam" id="PF00108">
    <property type="entry name" value="Thiolase_N"/>
    <property type="match status" value="1"/>
</dbReference>
<dbReference type="CDD" id="cd00829">
    <property type="entry name" value="SCP-x_thiolase"/>
    <property type="match status" value="1"/>
</dbReference>
<name>A0A9Q3UKB8_9GAMM</name>
<organism evidence="3 4">
    <name type="scientific">Alloalcanivorax marinus</name>
    <dbReference type="NCBI Taxonomy" id="1177169"/>
    <lineage>
        <taxon>Bacteria</taxon>
        <taxon>Pseudomonadati</taxon>
        <taxon>Pseudomonadota</taxon>
        <taxon>Gammaproteobacteria</taxon>
        <taxon>Oceanospirillales</taxon>
        <taxon>Alcanivoracaceae</taxon>
        <taxon>Alloalcanivorax</taxon>
    </lineage>
</organism>
<dbReference type="SUPFAM" id="SSF53901">
    <property type="entry name" value="Thiolase-like"/>
    <property type="match status" value="1"/>
</dbReference>
<sequence length="388" mass="41109">MKQKDIVIAGYAETPVLYKSGRSAYDFAGEALDSLLERTGIDKDLIDGLSVTTALSEASNPFYAVYMCEALGLTPTWLNLGGMGGCSATGGVARAMSAIRDGSCEIVLVLSADAPSTDWRANYGAFRGEFQDPPGVQGPPATFGLLMSRYAHQYDLKPEALGKIAITQREHALHNPNALSKFKKPLSMDDYLASRVIADPLRLLDSVMFCDGANAFLVMSEKRAEQLGLTRVAYPVAYSEVTNVNGNQSTPDITESGFDRIGPALLRKAGLTPSDIRMFQPYDDFTIAVLMQLEAFGFCAKGGASDFVLGTDLSHRGALPLNTGGGQISAGQPGLASGGLNLAEAVRQLFGEGGATQVDDARNALVTGIGVIPYARNWGTSSAMILEA</sequence>
<dbReference type="AlphaFoldDB" id="A0A9Q3UKB8"/>
<feature type="domain" description="Thiolase N-terminal" evidence="1">
    <location>
        <begin position="7"/>
        <end position="221"/>
    </location>
</feature>
<comment type="caution">
    <text evidence="3">The sequence shown here is derived from an EMBL/GenBank/DDBJ whole genome shotgun (WGS) entry which is preliminary data.</text>
</comment>
<dbReference type="EMBL" id="JAJGNA010000007">
    <property type="protein sequence ID" value="MCC4308562.1"/>
    <property type="molecule type" value="Genomic_DNA"/>
</dbReference>
<dbReference type="InterPro" id="IPR016039">
    <property type="entry name" value="Thiolase-like"/>
</dbReference>
<proteinExistence type="predicted"/>
<accession>A0A9Q3UKB8</accession>
<dbReference type="Pfam" id="PF22691">
    <property type="entry name" value="Thiolase_C_1"/>
    <property type="match status" value="1"/>
</dbReference>
<evidence type="ECO:0000259" key="1">
    <source>
        <dbReference type="Pfam" id="PF00108"/>
    </source>
</evidence>
<dbReference type="Gene3D" id="3.40.47.10">
    <property type="match status" value="1"/>
</dbReference>
<dbReference type="InterPro" id="IPR020616">
    <property type="entry name" value="Thiolase_N"/>
</dbReference>
<dbReference type="Proteomes" id="UP001108027">
    <property type="component" value="Unassembled WGS sequence"/>
</dbReference>
<keyword evidence="4" id="KW-1185">Reference proteome</keyword>
<reference evidence="3" key="1">
    <citation type="submission" date="2021-10" db="EMBL/GenBank/DDBJ databases">
        <title>The diversity and Nitrogen Metabolism of Culturable Nitrate-Utilizing Bacteria Within the Oxygen Minimum Zone of the Changjiang (Yangtze River)Estuary.</title>
        <authorList>
            <person name="Zhang D."/>
            <person name="Zheng J."/>
            <person name="Liu S."/>
            <person name="He W."/>
        </authorList>
    </citation>
    <scope>NUCLEOTIDE SEQUENCE</scope>
    <source>
        <strain evidence="3">FXH-223</strain>
    </source>
</reference>
<feature type="domain" description="Thiolase C-terminal" evidence="2">
    <location>
        <begin position="248"/>
        <end position="372"/>
    </location>
</feature>
<dbReference type="InterPro" id="IPR002155">
    <property type="entry name" value="Thiolase"/>
</dbReference>
<dbReference type="GO" id="GO:0003988">
    <property type="term" value="F:acetyl-CoA C-acyltransferase activity"/>
    <property type="evidence" value="ECO:0007669"/>
    <property type="project" value="UniProtKB-ARBA"/>
</dbReference>
<dbReference type="InterPro" id="IPR055140">
    <property type="entry name" value="Thiolase_C_2"/>
</dbReference>
<gene>
    <name evidence="3" type="ORF">LL252_08250</name>
</gene>
<evidence type="ECO:0000313" key="4">
    <source>
        <dbReference type="Proteomes" id="UP001108027"/>
    </source>
</evidence>
<evidence type="ECO:0000313" key="3">
    <source>
        <dbReference type="EMBL" id="MCC4308562.1"/>
    </source>
</evidence>
<protein>
    <submittedName>
        <fullName evidence="3">Thiolase family protein</fullName>
    </submittedName>
</protein>
<dbReference type="RefSeq" id="WP_228233724.1">
    <property type="nucleotide sequence ID" value="NZ_JAJGNA010000007.1"/>
</dbReference>
<dbReference type="PANTHER" id="PTHR42870">
    <property type="entry name" value="ACETYL-COA C-ACETYLTRANSFERASE"/>
    <property type="match status" value="1"/>
</dbReference>
<evidence type="ECO:0000259" key="2">
    <source>
        <dbReference type="Pfam" id="PF22691"/>
    </source>
</evidence>
<dbReference type="PIRSF" id="PIRSF000429">
    <property type="entry name" value="Ac-CoA_Ac_transf"/>
    <property type="match status" value="1"/>
</dbReference>
<dbReference type="PANTHER" id="PTHR42870:SF1">
    <property type="entry name" value="NON-SPECIFIC LIPID-TRANSFER PROTEIN-LIKE 2"/>
    <property type="match status" value="1"/>
</dbReference>